<name>A0ABU6T7L5_9FABA</name>
<dbReference type="Proteomes" id="UP001341840">
    <property type="component" value="Unassembled WGS sequence"/>
</dbReference>
<organism evidence="2 3">
    <name type="scientific">Stylosanthes scabra</name>
    <dbReference type="NCBI Taxonomy" id="79078"/>
    <lineage>
        <taxon>Eukaryota</taxon>
        <taxon>Viridiplantae</taxon>
        <taxon>Streptophyta</taxon>
        <taxon>Embryophyta</taxon>
        <taxon>Tracheophyta</taxon>
        <taxon>Spermatophyta</taxon>
        <taxon>Magnoliopsida</taxon>
        <taxon>eudicotyledons</taxon>
        <taxon>Gunneridae</taxon>
        <taxon>Pentapetalae</taxon>
        <taxon>rosids</taxon>
        <taxon>fabids</taxon>
        <taxon>Fabales</taxon>
        <taxon>Fabaceae</taxon>
        <taxon>Papilionoideae</taxon>
        <taxon>50 kb inversion clade</taxon>
        <taxon>dalbergioids sensu lato</taxon>
        <taxon>Dalbergieae</taxon>
        <taxon>Pterocarpus clade</taxon>
        <taxon>Stylosanthes</taxon>
    </lineage>
</organism>
<sequence>MKLEFSLITKEKRSTQQGLRDDHFKEGDDDCDDGGSECFRRRQRSWRRVVSEKARGSTRSERVESKGPKEEAHLWPIFGDPPCQTTQRHEANPLGPRTARAFDLYGQVGHCRLLARISPQWAECWAQHLSRPRNILACSLRGTNPTRWEGPDPTFPPRKK</sequence>
<accession>A0ABU6T7L5</accession>
<protein>
    <submittedName>
        <fullName evidence="2">Uncharacterized protein</fullName>
    </submittedName>
</protein>
<keyword evidence="3" id="KW-1185">Reference proteome</keyword>
<evidence type="ECO:0000313" key="3">
    <source>
        <dbReference type="Proteomes" id="UP001341840"/>
    </source>
</evidence>
<comment type="caution">
    <text evidence="2">The sequence shown here is derived from an EMBL/GenBank/DDBJ whole genome shotgun (WGS) entry which is preliminary data.</text>
</comment>
<proteinExistence type="predicted"/>
<reference evidence="2 3" key="1">
    <citation type="journal article" date="2023" name="Plants (Basel)">
        <title>Bridging the Gap: Combining Genomics and Transcriptomics Approaches to Understand Stylosanthes scabra, an Orphan Legume from the Brazilian Caatinga.</title>
        <authorList>
            <person name="Ferreira-Neto J.R.C."/>
            <person name="da Silva M.D."/>
            <person name="Binneck E."/>
            <person name="de Melo N.F."/>
            <person name="da Silva R.H."/>
            <person name="de Melo A.L.T.M."/>
            <person name="Pandolfi V."/>
            <person name="Bustamante F.O."/>
            <person name="Brasileiro-Vidal A.C."/>
            <person name="Benko-Iseppon A.M."/>
        </authorList>
    </citation>
    <scope>NUCLEOTIDE SEQUENCE [LARGE SCALE GENOMIC DNA]</scope>
    <source>
        <tissue evidence="2">Leaves</tissue>
    </source>
</reference>
<evidence type="ECO:0000256" key="1">
    <source>
        <dbReference type="SAM" id="MobiDB-lite"/>
    </source>
</evidence>
<feature type="region of interest" description="Disordered" evidence="1">
    <location>
        <begin position="51"/>
        <end position="90"/>
    </location>
</feature>
<gene>
    <name evidence="2" type="ORF">PIB30_018199</name>
</gene>
<dbReference type="EMBL" id="JASCZI010090675">
    <property type="protein sequence ID" value="MED6144726.1"/>
    <property type="molecule type" value="Genomic_DNA"/>
</dbReference>
<evidence type="ECO:0000313" key="2">
    <source>
        <dbReference type="EMBL" id="MED6144726.1"/>
    </source>
</evidence>
<feature type="compositionally biased region" description="Basic and acidic residues" evidence="1">
    <location>
        <begin position="1"/>
        <end position="26"/>
    </location>
</feature>
<feature type="region of interest" description="Disordered" evidence="1">
    <location>
        <begin position="1"/>
        <end position="28"/>
    </location>
</feature>
<feature type="compositionally biased region" description="Basic and acidic residues" evidence="1">
    <location>
        <begin position="51"/>
        <end position="73"/>
    </location>
</feature>